<dbReference type="CDD" id="cd00887">
    <property type="entry name" value="MoeA"/>
    <property type="match status" value="1"/>
</dbReference>
<dbReference type="AlphaFoldDB" id="A0A975GR09"/>
<dbReference type="GO" id="GO:0046872">
    <property type="term" value="F:metal ion binding"/>
    <property type="evidence" value="ECO:0007669"/>
    <property type="project" value="UniProtKB-UniRule"/>
</dbReference>
<keyword evidence="6" id="KW-0460">Magnesium</keyword>
<gene>
    <name evidence="8" type="ORF">dnm_055890</name>
</gene>
<dbReference type="InterPro" id="IPR036688">
    <property type="entry name" value="MoeA_C_domain_IV_sf"/>
</dbReference>
<comment type="pathway">
    <text evidence="2 6">Cofactor biosynthesis; molybdopterin biosynthesis.</text>
</comment>
<dbReference type="Pfam" id="PF03454">
    <property type="entry name" value="MoeA_C"/>
    <property type="match status" value="1"/>
</dbReference>
<dbReference type="InterPro" id="IPR038987">
    <property type="entry name" value="MoeA-like"/>
</dbReference>
<evidence type="ECO:0000256" key="1">
    <source>
        <dbReference type="ARBA" id="ARBA00002901"/>
    </source>
</evidence>
<dbReference type="Pfam" id="PF03453">
    <property type="entry name" value="MoeA_N"/>
    <property type="match status" value="1"/>
</dbReference>
<accession>A0A975GR09</accession>
<keyword evidence="6" id="KW-0479">Metal-binding</keyword>
<evidence type="ECO:0000313" key="8">
    <source>
        <dbReference type="EMBL" id="QTA89533.1"/>
    </source>
</evidence>
<dbReference type="InterPro" id="IPR005111">
    <property type="entry name" value="MoeA_C_domain_IV"/>
</dbReference>
<dbReference type="Gene3D" id="2.170.190.11">
    <property type="entry name" value="Molybdopterin biosynthesis moea protein, domain 3"/>
    <property type="match status" value="1"/>
</dbReference>
<keyword evidence="9" id="KW-1185">Reference proteome</keyword>
<dbReference type="InterPro" id="IPR036425">
    <property type="entry name" value="MoaB/Mog-like_dom_sf"/>
</dbReference>
<keyword evidence="4 6" id="KW-0501">Molybdenum cofactor biosynthesis</keyword>
<dbReference type="PANTHER" id="PTHR10192:SF5">
    <property type="entry name" value="GEPHYRIN"/>
    <property type="match status" value="1"/>
</dbReference>
<feature type="domain" description="MoaB/Mog" evidence="7">
    <location>
        <begin position="185"/>
        <end position="324"/>
    </location>
</feature>
<keyword evidence="6" id="KW-0500">Molybdenum</keyword>
<evidence type="ECO:0000256" key="2">
    <source>
        <dbReference type="ARBA" id="ARBA00005046"/>
    </source>
</evidence>
<dbReference type="NCBIfam" id="TIGR00177">
    <property type="entry name" value="molyb_syn"/>
    <property type="match status" value="1"/>
</dbReference>
<dbReference type="GO" id="GO:0005829">
    <property type="term" value="C:cytosol"/>
    <property type="evidence" value="ECO:0007669"/>
    <property type="project" value="TreeGrafter"/>
</dbReference>
<name>A0A975GR09_9BACT</name>
<dbReference type="InterPro" id="IPR036135">
    <property type="entry name" value="MoeA_linker/N_sf"/>
</dbReference>
<dbReference type="KEGG" id="dmm:dnm_055890"/>
<keyword evidence="6" id="KW-0808">Transferase</keyword>
<evidence type="ECO:0000313" key="9">
    <source>
        <dbReference type="Proteomes" id="UP000663722"/>
    </source>
</evidence>
<evidence type="ECO:0000256" key="6">
    <source>
        <dbReference type="RuleBase" id="RU365090"/>
    </source>
</evidence>
<dbReference type="Gene3D" id="3.40.980.10">
    <property type="entry name" value="MoaB/Mog-like domain"/>
    <property type="match status" value="1"/>
</dbReference>
<dbReference type="SUPFAM" id="SSF63867">
    <property type="entry name" value="MoeA C-terminal domain-like"/>
    <property type="match status" value="1"/>
</dbReference>
<comment type="similarity">
    <text evidence="3 6">Belongs to the MoeA family.</text>
</comment>
<sequence>MKEFFKVKSLDQVLEYASGFPHTGTEEIPLSDTLGRILAKDIVSDVDLPDFMRATMDGYAVRASSTFGASEANPAYLNIRGAVYMGQSPDFSIGPGECARISTGGMVPPGADSVIMIEHTEAMDDTTIEVFRSVAPGQHMIEIGEDFKNEEIILSRGQKLRPQETGLLAAFGKQRAEVFKKPVIGIISTGDEVVPIEKSPGSGQIRDINTHTLSALVREAGAIPLVFGIVQDDYDMLFEKCSQALSQSDMVLISGGSSVGVRDFTIEVLSALPESDILVHGISISPGKPTILAKVRNKAFWGLPGHVVSAMVVFSIVVRPFIEHICGLGHKKEIRVPALLSRNVSSAQGRADYVRVRLIEKDGVLRAEPILGKSGLLNTIIKADGLIEIGINTEGLDKDTKVFVIIL</sequence>
<evidence type="ECO:0000256" key="3">
    <source>
        <dbReference type="ARBA" id="ARBA00010763"/>
    </source>
</evidence>
<protein>
    <recommendedName>
        <fullName evidence="6">Molybdopterin molybdenumtransferase</fullName>
        <ecNumber evidence="6">2.10.1.1</ecNumber>
    </recommendedName>
</protein>
<dbReference type="GO" id="GO:0006777">
    <property type="term" value="P:Mo-molybdopterin cofactor biosynthetic process"/>
    <property type="evidence" value="ECO:0007669"/>
    <property type="project" value="UniProtKB-UniRule"/>
</dbReference>
<dbReference type="GO" id="GO:0061599">
    <property type="term" value="F:molybdopterin molybdotransferase activity"/>
    <property type="evidence" value="ECO:0007669"/>
    <property type="project" value="UniProtKB-UniRule"/>
</dbReference>
<dbReference type="EMBL" id="CP061800">
    <property type="protein sequence ID" value="QTA89533.1"/>
    <property type="molecule type" value="Genomic_DNA"/>
</dbReference>
<dbReference type="Pfam" id="PF00994">
    <property type="entry name" value="MoCF_biosynth"/>
    <property type="match status" value="1"/>
</dbReference>
<comment type="function">
    <text evidence="1 6">Catalyzes the insertion of molybdate into adenylated molybdopterin with the concomitant release of AMP.</text>
</comment>
<dbReference type="SMART" id="SM00852">
    <property type="entry name" value="MoCF_biosynth"/>
    <property type="match status" value="1"/>
</dbReference>
<proteinExistence type="inferred from homology"/>
<evidence type="ECO:0000256" key="5">
    <source>
        <dbReference type="ARBA" id="ARBA00047317"/>
    </source>
</evidence>
<dbReference type="InterPro" id="IPR005110">
    <property type="entry name" value="MoeA_linker/N"/>
</dbReference>
<dbReference type="Gene3D" id="3.90.105.10">
    <property type="entry name" value="Molybdopterin biosynthesis moea protein, domain 2"/>
    <property type="match status" value="1"/>
</dbReference>
<dbReference type="PANTHER" id="PTHR10192">
    <property type="entry name" value="MOLYBDOPTERIN BIOSYNTHESIS PROTEIN"/>
    <property type="match status" value="1"/>
</dbReference>
<dbReference type="InterPro" id="IPR001453">
    <property type="entry name" value="MoaB/Mog_dom"/>
</dbReference>
<dbReference type="Gene3D" id="2.40.340.10">
    <property type="entry name" value="MoeA, C-terminal, domain IV"/>
    <property type="match status" value="1"/>
</dbReference>
<dbReference type="Proteomes" id="UP000663722">
    <property type="component" value="Chromosome"/>
</dbReference>
<organism evidence="8 9">
    <name type="scientific">Desulfonema magnum</name>
    <dbReference type="NCBI Taxonomy" id="45655"/>
    <lineage>
        <taxon>Bacteria</taxon>
        <taxon>Pseudomonadati</taxon>
        <taxon>Thermodesulfobacteriota</taxon>
        <taxon>Desulfobacteria</taxon>
        <taxon>Desulfobacterales</taxon>
        <taxon>Desulfococcaceae</taxon>
        <taxon>Desulfonema</taxon>
    </lineage>
</organism>
<comment type="catalytic activity">
    <reaction evidence="5">
        <text>adenylyl-molybdopterin + molybdate = Mo-molybdopterin + AMP + H(+)</text>
        <dbReference type="Rhea" id="RHEA:35047"/>
        <dbReference type="ChEBI" id="CHEBI:15378"/>
        <dbReference type="ChEBI" id="CHEBI:36264"/>
        <dbReference type="ChEBI" id="CHEBI:62727"/>
        <dbReference type="ChEBI" id="CHEBI:71302"/>
        <dbReference type="ChEBI" id="CHEBI:456215"/>
        <dbReference type="EC" id="2.10.1.1"/>
    </reaction>
</comment>
<dbReference type="SUPFAM" id="SSF53218">
    <property type="entry name" value="Molybdenum cofactor biosynthesis proteins"/>
    <property type="match status" value="1"/>
</dbReference>
<reference evidence="8" key="1">
    <citation type="journal article" date="2021" name="Microb. Physiol.">
        <title>Proteogenomic Insights into the Physiology of Marine, Sulfate-Reducing, Filamentous Desulfonema limicola and Desulfonema magnum.</title>
        <authorList>
            <person name="Schnaars V."/>
            <person name="Wohlbrand L."/>
            <person name="Scheve S."/>
            <person name="Hinrichs C."/>
            <person name="Reinhardt R."/>
            <person name="Rabus R."/>
        </authorList>
    </citation>
    <scope>NUCLEOTIDE SEQUENCE</scope>
    <source>
        <strain evidence="8">4be13</strain>
    </source>
</reference>
<evidence type="ECO:0000256" key="4">
    <source>
        <dbReference type="ARBA" id="ARBA00023150"/>
    </source>
</evidence>
<evidence type="ECO:0000259" key="7">
    <source>
        <dbReference type="SMART" id="SM00852"/>
    </source>
</evidence>
<comment type="cofactor">
    <cofactor evidence="6">
        <name>Mg(2+)</name>
        <dbReference type="ChEBI" id="CHEBI:18420"/>
    </cofactor>
</comment>
<dbReference type="EC" id="2.10.1.1" evidence="6"/>
<dbReference type="RefSeq" id="WP_207678112.1">
    <property type="nucleotide sequence ID" value="NZ_CP061800.1"/>
</dbReference>
<dbReference type="SUPFAM" id="SSF63882">
    <property type="entry name" value="MoeA N-terminal region -like"/>
    <property type="match status" value="1"/>
</dbReference>
<dbReference type="NCBIfam" id="NF045515">
    <property type="entry name" value="Glp_gephyrin"/>
    <property type="match status" value="1"/>
</dbReference>